<protein>
    <submittedName>
        <fullName evidence="3">Uncharacterized protein</fullName>
    </submittedName>
</protein>
<feature type="compositionally biased region" description="Basic and acidic residues" evidence="2">
    <location>
        <begin position="376"/>
        <end position="392"/>
    </location>
</feature>
<dbReference type="Proteomes" id="UP001217089">
    <property type="component" value="Unassembled WGS sequence"/>
</dbReference>
<proteinExistence type="predicted"/>
<evidence type="ECO:0000313" key="3">
    <source>
        <dbReference type="EMBL" id="KAJ8322095.1"/>
    </source>
</evidence>
<accession>A0ABQ9G2A1</accession>
<feature type="compositionally biased region" description="Low complexity" evidence="2">
    <location>
        <begin position="248"/>
        <end position="257"/>
    </location>
</feature>
<evidence type="ECO:0000256" key="2">
    <source>
        <dbReference type="SAM" id="MobiDB-lite"/>
    </source>
</evidence>
<feature type="region of interest" description="Disordered" evidence="2">
    <location>
        <begin position="243"/>
        <end position="263"/>
    </location>
</feature>
<reference evidence="3 4" key="1">
    <citation type="submission" date="2022-12" db="EMBL/GenBank/DDBJ databases">
        <title>Chromosome-level genome of Tegillarca granosa.</title>
        <authorList>
            <person name="Kim J."/>
        </authorList>
    </citation>
    <scope>NUCLEOTIDE SEQUENCE [LARGE SCALE GENOMIC DNA]</scope>
    <source>
        <strain evidence="3">Teg-2019</strain>
        <tissue evidence="3">Adductor muscle</tissue>
    </source>
</reference>
<comment type="caution">
    <text evidence="3">The sequence shown here is derived from an EMBL/GenBank/DDBJ whole genome shotgun (WGS) entry which is preliminary data.</text>
</comment>
<keyword evidence="1" id="KW-0175">Coiled coil</keyword>
<feature type="coiled-coil region" evidence="1">
    <location>
        <begin position="265"/>
        <end position="299"/>
    </location>
</feature>
<dbReference type="EMBL" id="JARBDR010000018">
    <property type="protein sequence ID" value="KAJ8322095.1"/>
    <property type="molecule type" value="Genomic_DNA"/>
</dbReference>
<evidence type="ECO:0000256" key="1">
    <source>
        <dbReference type="SAM" id="Coils"/>
    </source>
</evidence>
<feature type="region of interest" description="Disordered" evidence="2">
    <location>
        <begin position="324"/>
        <end position="392"/>
    </location>
</feature>
<sequence>MFPMPTSQHWSGLRTDDDIQAAVKHFLQEESHKLHGKNLHESIVEVARWLGSQIQTEREGWAYKIKMAMQEIENHRRESLKIQGVIQDSTDQLRTIAECCHIDEATKSEILQAEPKKALPMYIKCLAELINSLVADRLKCLNLLDKNDSDGQPISDALKSYMQKYRYEAQSDKQEMMEKIMLIEKNNIKLTTEVYKLKKMVMRKQEDIEKLRIVLEVAASKKDENGNSKGYRSGRDELEELFPSMYGKSSPPSSPTSYKEESSVIKISEDKLNKLRNSAKKLETSLQDALHQMDSFRKNSKAKMKYSHASMISSNFKLKPLLGTNEGKLDTGKANNDEYLRPENKLEINGHGESPRVESSNVKSEDSSNPRRSKRKQESMSKSLRDEKSMRTERIYTGPVPLTGTTFRNLVKSLDDIRERKGQKLKNGQVSKCLRCQKLFTSNDNHKKSCCFHPRSKERVEEYNSKGRLSRVTYLWQCCQQGIDAQGCCYGPHI</sequence>
<feature type="compositionally biased region" description="Basic and acidic residues" evidence="2">
    <location>
        <begin position="327"/>
        <end position="356"/>
    </location>
</feature>
<evidence type="ECO:0000313" key="4">
    <source>
        <dbReference type="Proteomes" id="UP001217089"/>
    </source>
</evidence>
<organism evidence="3 4">
    <name type="scientific">Tegillarca granosa</name>
    <name type="common">Malaysian cockle</name>
    <name type="synonym">Anadara granosa</name>
    <dbReference type="NCBI Taxonomy" id="220873"/>
    <lineage>
        <taxon>Eukaryota</taxon>
        <taxon>Metazoa</taxon>
        <taxon>Spiralia</taxon>
        <taxon>Lophotrochozoa</taxon>
        <taxon>Mollusca</taxon>
        <taxon>Bivalvia</taxon>
        <taxon>Autobranchia</taxon>
        <taxon>Pteriomorphia</taxon>
        <taxon>Arcoida</taxon>
        <taxon>Arcoidea</taxon>
        <taxon>Arcidae</taxon>
        <taxon>Tegillarca</taxon>
    </lineage>
</organism>
<gene>
    <name evidence="3" type="ORF">KUTeg_000566</name>
</gene>
<keyword evidence="4" id="KW-1185">Reference proteome</keyword>
<name>A0ABQ9G2A1_TEGGR</name>